<dbReference type="Proteomes" id="UP000320801">
    <property type="component" value="Unassembled WGS sequence"/>
</dbReference>
<keyword evidence="9 10" id="KW-0131">Cell cycle</keyword>
<comment type="cofactor">
    <cofactor evidence="1">
        <name>Mg(2+)</name>
        <dbReference type="ChEBI" id="CHEBI:18420"/>
    </cofactor>
</comment>
<dbReference type="OrthoDB" id="9804921at2"/>
<comment type="function">
    <text evidence="10">Necessary for normal cell division and for the maintenance of normal septation.</text>
</comment>
<evidence type="ECO:0000256" key="3">
    <source>
        <dbReference type="ARBA" id="ARBA00022618"/>
    </source>
</evidence>
<dbReference type="HAMAP" id="MF_00321">
    <property type="entry name" value="GTPase_EngB"/>
    <property type="match status" value="1"/>
</dbReference>
<keyword evidence="5 10" id="KW-0547">Nucleotide-binding</keyword>
<evidence type="ECO:0000256" key="8">
    <source>
        <dbReference type="ARBA" id="ARBA00023210"/>
    </source>
</evidence>
<dbReference type="EMBL" id="SMDN01000001">
    <property type="protein sequence ID" value="TQC54155.1"/>
    <property type="molecule type" value="Genomic_DNA"/>
</dbReference>
<keyword evidence="13" id="KW-1185">Reference proteome</keyword>
<gene>
    <name evidence="10" type="primary">engB</name>
    <name evidence="12" type="ORF">E1I18_00035</name>
</gene>
<keyword evidence="3 10" id="KW-0132">Cell division</keyword>
<dbReference type="PANTHER" id="PTHR11649:SF13">
    <property type="entry name" value="ENGB-TYPE G DOMAIN-CONTAINING PROTEIN"/>
    <property type="match status" value="1"/>
</dbReference>
<reference evidence="12 13" key="1">
    <citation type="submission" date="2019-03" db="EMBL/GenBank/DDBJ databases">
        <title>Characterization of a novel Mycoplasma cynos real-time PCR assay.</title>
        <authorList>
            <person name="Tallmadge R.L."/>
            <person name="Mitchell P.K."/>
            <person name="Goodman L."/>
        </authorList>
    </citation>
    <scope>NUCLEOTIDE SEQUENCE [LARGE SCALE GENOMIC DNA]</scope>
    <source>
        <strain evidence="12 13">1642</strain>
    </source>
</reference>
<evidence type="ECO:0000259" key="11">
    <source>
        <dbReference type="PROSITE" id="PS51706"/>
    </source>
</evidence>
<keyword evidence="6" id="KW-0460">Magnesium</keyword>
<dbReference type="GO" id="GO:0005525">
    <property type="term" value="F:GTP binding"/>
    <property type="evidence" value="ECO:0007669"/>
    <property type="project" value="UniProtKB-UniRule"/>
</dbReference>
<accession>A0A507SVE3</accession>
<comment type="caution">
    <text evidence="12">The sequence shown here is derived from an EMBL/GenBank/DDBJ whole genome shotgun (WGS) entry which is preliminary data.</text>
</comment>
<evidence type="ECO:0000256" key="5">
    <source>
        <dbReference type="ARBA" id="ARBA00022741"/>
    </source>
</evidence>
<evidence type="ECO:0000256" key="10">
    <source>
        <dbReference type="HAMAP-Rule" id="MF_00321"/>
    </source>
</evidence>
<evidence type="ECO:0000256" key="7">
    <source>
        <dbReference type="ARBA" id="ARBA00023134"/>
    </source>
</evidence>
<dbReference type="AlphaFoldDB" id="A0A507SVE3"/>
<feature type="domain" description="EngB-type G" evidence="11">
    <location>
        <begin position="19"/>
        <end position="194"/>
    </location>
</feature>
<proteinExistence type="inferred from homology"/>
<dbReference type="InterPro" id="IPR006073">
    <property type="entry name" value="GTP-bd"/>
</dbReference>
<dbReference type="GO" id="GO:0046872">
    <property type="term" value="F:metal ion binding"/>
    <property type="evidence" value="ECO:0007669"/>
    <property type="project" value="UniProtKB-KW"/>
</dbReference>
<name>A0A507SVE3_9BACT</name>
<evidence type="ECO:0000256" key="4">
    <source>
        <dbReference type="ARBA" id="ARBA00022723"/>
    </source>
</evidence>
<dbReference type="InterPro" id="IPR030393">
    <property type="entry name" value="G_ENGB_dom"/>
</dbReference>
<evidence type="ECO:0000256" key="1">
    <source>
        <dbReference type="ARBA" id="ARBA00001946"/>
    </source>
</evidence>
<keyword evidence="7 10" id="KW-0342">GTP-binding</keyword>
<evidence type="ECO:0000313" key="12">
    <source>
        <dbReference type="EMBL" id="TQC54155.1"/>
    </source>
</evidence>
<dbReference type="NCBIfam" id="TIGR03598">
    <property type="entry name" value="GTPase_YsxC"/>
    <property type="match status" value="1"/>
</dbReference>
<dbReference type="SUPFAM" id="SSF52540">
    <property type="entry name" value="P-loop containing nucleoside triphosphate hydrolases"/>
    <property type="match status" value="1"/>
</dbReference>
<comment type="similarity">
    <text evidence="2 10">Belongs to the TRAFAC class TrmE-Era-EngA-EngB-Septin-like GTPase superfamily. EngB GTPase family.</text>
</comment>
<protein>
    <recommendedName>
        <fullName evidence="10">Probable GTP-binding protein EngB</fullName>
    </recommendedName>
</protein>
<organism evidence="12 13">
    <name type="scientific">Mycoplasmopsis mucosicanis</name>
    <dbReference type="NCBI Taxonomy" id="458208"/>
    <lineage>
        <taxon>Bacteria</taxon>
        <taxon>Bacillati</taxon>
        <taxon>Mycoplasmatota</taxon>
        <taxon>Mycoplasmoidales</taxon>
        <taxon>Metamycoplasmataceae</taxon>
        <taxon>Mycoplasmopsis</taxon>
    </lineage>
</organism>
<keyword evidence="4" id="KW-0479">Metal-binding</keyword>
<dbReference type="PROSITE" id="PS51706">
    <property type="entry name" value="G_ENGB"/>
    <property type="match status" value="1"/>
</dbReference>
<evidence type="ECO:0000256" key="9">
    <source>
        <dbReference type="ARBA" id="ARBA00023306"/>
    </source>
</evidence>
<evidence type="ECO:0000313" key="13">
    <source>
        <dbReference type="Proteomes" id="UP000320801"/>
    </source>
</evidence>
<dbReference type="InterPro" id="IPR019987">
    <property type="entry name" value="GTP-bd_ribosome_bio_YsxC"/>
</dbReference>
<dbReference type="Gene3D" id="3.40.50.300">
    <property type="entry name" value="P-loop containing nucleotide triphosphate hydrolases"/>
    <property type="match status" value="1"/>
</dbReference>
<sequence>MWKFITSSLEPSTWHNTQNNQQIVFWGRSNVGKSSLLNALTSQNLAFVSKRPGRTQLINFFADNNNKYIVDLPGYGYAEMSKTQQEKMLKNIKMFLSNDPNPKHIFILLDSRSGITKIDLEILNFISQLQWNYSLIYTKIDKLNQKEKSALIKKHTEFLENYSLGTNINTFLVSAQKRINLDELVSFVDQLLYSN</sequence>
<dbReference type="PANTHER" id="PTHR11649">
    <property type="entry name" value="MSS1/TRME-RELATED GTP-BINDING PROTEIN"/>
    <property type="match status" value="1"/>
</dbReference>
<dbReference type="GO" id="GO:0000917">
    <property type="term" value="P:division septum assembly"/>
    <property type="evidence" value="ECO:0007669"/>
    <property type="project" value="UniProtKB-KW"/>
</dbReference>
<evidence type="ECO:0000256" key="6">
    <source>
        <dbReference type="ARBA" id="ARBA00022842"/>
    </source>
</evidence>
<dbReference type="InterPro" id="IPR027417">
    <property type="entry name" value="P-loop_NTPase"/>
</dbReference>
<dbReference type="Pfam" id="PF01926">
    <property type="entry name" value="MMR_HSR1"/>
    <property type="match status" value="1"/>
</dbReference>
<evidence type="ECO:0000256" key="2">
    <source>
        <dbReference type="ARBA" id="ARBA00009638"/>
    </source>
</evidence>
<dbReference type="RefSeq" id="WP_141483567.1">
    <property type="nucleotide sequence ID" value="NZ_SMDN01000001.1"/>
</dbReference>
<dbReference type="CDD" id="cd01876">
    <property type="entry name" value="YihA_EngB"/>
    <property type="match status" value="1"/>
</dbReference>
<keyword evidence="8 10" id="KW-0717">Septation</keyword>